<dbReference type="RefSeq" id="WP_255062962.1">
    <property type="nucleotide sequence ID" value="NZ_JANDBD010000010.1"/>
</dbReference>
<evidence type="ECO:0000259" key="2">
    <source>
        <dbReference type="Pfam" id="PF05305"/>
    </source>
</evidence>
<evidence type="ECO:0000256" key="1">
    <source>
        <dbReference type="SAM" id="SignalP"/>
    </source>
</evidence>
<keyword evidence="1" id="KW-0732">Signal</keyword>
<feature type="domain" description="DUF732" evidence="2">
    <location>
        <begin position="31"/>
        <end position="101"/>
    </location>
</feature>
<evidence type="ECO:0000313" key="3">
    <source>
        <dbReference type="EMBL" id="MCP9275207.1"/>
    </source>
</evidence>
<dbReference type="EMBL" id="JANDBD010000010">
    <property type="protein sequence ID" value="MCP9275207.1"/>
    <property type="molecule type" value="Genomic_DNA"/>
</dbReference>
<name>A0ABT1M9X8_9MYCO</name>
<reference evidence="3 4" key="1">
    <citation type="submission" date="2022-06" db="EMBL/GenBank/DDBJ databases">
        <title>Mycolicibacterium sp. CAU 1645 isolated from seawater.</title>
        <authorList>
            <person name="Kim W."/>
        </authorList>
    </citation>
    <scope>NUCLEOTIDE SEQUENCE [LARGE SCALE GENOMIC DNA]</scope>
    <source>
        <strain evidence="3 4">CAU 1645</strain>
    </source>
</reference>
<gene>
    <name evidence="3" type="ORF">NM203_23730</name>
</gene>
<keyword evidence="4" id="KW-1185">Reference proteome</keyword>
<proteinExistence type="predicted"/>
<evidence type="ECO:0000313" key="4">
    <source>
        <dbReference type="Proteomes" id="UP001651690"/>
    </source>
</evidence>
<dbReference type="Pfam" id="PF05305">
    <property type="entry name" value="DUF732"/>
    <property type="match status" value="1"/>
</dbReference>
<organism evidence="3 4">
    <name type="scientific">Mycolicibacterium arenosum</name>
    <dbReference type="NCBI Taxonomy" id="2952157"/>
    <lineage>
        <taxon>Bacteria</taxon>
        <taxon>Bacillati</taxon>
        <taxon>Actinomycetota</taxon>
        <taxon>Actinomycetes</taxon>
        <taxon>Mycobacteriales</taxon>
        <taxon>Mycobacteriaceae</taxon>
        <taxon>Mycolicibacterium</taxon>
    </lineage>
</organism>
<sequence>MLRTTLIPAATAGLLATALLTAAPSGADPVDDAFLTALDSANIAMTNPQEAVALGQSVCPMLSQPGQTAADAAAKVADTAGMPLGPATMFTGLAISAFCPSAVASLGSGQLPLPLDLFGF</sequence>
<comment type="caution">
    <text evidence="3">The sequence shown here is derived from an EMBL/GenBank/DDBJ whole genome shotgun (WGS) entry which is preliminary data.</text>
</comment>
<feature type="chain" id="PRO_5045446222" evidence="1">
    <location>
        <begin position="28"/>
        <end position="120"/>
    </location>
</feature>
<feature type="signal peptide" evidence="1">
    <location>
        <begin position="1"/>
        <end position="27"/>
    </location>
</feature>
<dbReference type="InterPro" id="IPR007969">
    <property type="entry name" value="DUF732"/>
</dbReference>
<dbReference type="Proteomes" id="UP001651690">
    <property type="component" value="Unassembled WGS sequence"/>
</dbReference>
<protein>
    <submittedName>
        <fullName evidence="3">DUF732 domain-containing protein</fullName>
    </submittedName>
</protein>
<accession>A0ABT1M9X8</accession>